<gene>
    <name evidence="1" type="ORF">COB21_04785</name>
</gene>
<organism evidence="1 2">
    <name type="scientific">Aerophobetes bacterium</name>
    <dbReference type="NCBI Taxonomy" id="2030807"/>
    <lineage>
        <taxon>Bacteria</taxon>
        <taxon>Candidatus Aerophobota</taxon>
    </lineage>
</organism>
<sequence length="164" mass="17244">MAIINKTPAAAVAALHVPAETTVKQAIDKVAAQALNYMKQGSVKASTQKKVNSVNSGFGKFLSKIMPNANDRVQQAHSYTLAKLNGNNQKDITTLIELGYDLDKSGMGKGDKGCTLKKKLSDLSASARALLNQNGLSRSMIEAKVNANNPNSALSAMVKAGGIN</sequence>
<dbReference type="AlphaFoldDB" id="A0A2A4X263"/>
<dbReference type="Proteomes" id="UP000218775">
    <property type="component" value="Unassembled WGS sequence"/>
</dbReference>
<evidence type="ECO:0000313" key="1">
    <source>
        <dbReference type="EMBL" id="PCI76145.1"/>
    </source>
</evidence>
<evidence type="ECO:0000313" key="2">
    <source>
        <dbReference type="Proteomes" id="UP000218775"/>
    </source>
</evidence>
<protein>
    <submittedName>
        <fullName evidence="1">Uncharacterized protein</fullName>
    </submittedName>
</protein>
<reference evidence="2" key="1">
    <citation type="submission" date="2017-08" db="EMBL/GenBank/DDBJ databases">
        <title>A dynamic microbial community with high functional redundancy inhabits the cold, oxic subseafloor aquifer.</title>
        <authorList>
            <person name="Tully B.J."/>
            <person name="Wheat C.G."/>
            <person name="Glazer B.T."/>
            <person name="Huber J.A."/>
        </authorList>
    </citation>
    <scope>NUCLEOTIDE SEQUENCE [LARGE SCALE GENOMIC DNA]</scope>
</reference>
<comment type="caution">
    <text evidence="1">The sequence shown here is derived from an EMBL/GenBank/DDBJ whole genome shotgun (WGS) entry which is preliminary data.</text>
</comment>
<dbReference type="EMBL" id="NVUK01000033">
    <property type="protein sequence ID" value="PCI76145.1"/>
    <property type="molecule type" value="Genomic_DNA"/>
</dbReference>
<accession>A0A2A4X263</accession>
<proteinExistence type="predicted"/>
<name>A0A2A4X263_UNCAE</name>